<dbReference type="AlphaFoldDB" id="A0A8H6Y0H0"/>
<name>A0A8H6Y0H0_9AGAR</name>
<dbReference type="OrthoDB" id="3019475at2759"/>
<keyword evidence="1" id="KW-1133">Transmembrane helix</keyword>
<accession>A0A8H6Y0H0</accession>
<gene>
    <name evidence="2" type="ORF">MSAN_01686900</name>
</gene>
<feature type="transmembrane region" description="Helical" evidence="1">
    <location>
        <begin position="87"/>
        <end position="108"/>
    </location>
</feature>
<comment type="caution">
    <text evidence="2">The sequence shown here is derived from an EMBL/GenBank/DDBJ whole genome shotgun (WGS) entry which is preliminary data.</text>
</comment>
<keyword evidence="1" id="KW-0472">Membrane</keyword>
<feature type="transmembrane region" description="Helical" evidence="1">
    <location>
        <begin position="21"/>
        <end position="41"/>
    </location>
</feature>
<feature type="transmembrane region" description="Helical" evidence="1">
    <location>
        <begin position="47"/>
        <end position="66"/>
    </location>
</feature>
<keyword evidence="3" id="KW-1185">Reference proteome</keyword>
<keyword evidence="1" id="KW-0812">Transmembrane</keyword>
<evidence type="ECO:0000256" key="1">
    <source>
        <dbReference type="SAM" id="Phobius"/>
    </source>
</evidence>
<feature type="transmembrane region" description="Helical" evidence="1">
    <location>
        <begin position="128"/>
        <end position="147"/>
    </location>
</feature>
<sequence>MRISLRIPGHGFTQHKFHPTPLYIFTWTSLLFSVLIFVASILDLGLWMNMSAGAATIVYHVAVIVVSARTQGVPAYDILTSVPTAGCASLLVFAWLVGFAMTVLALVIGRINFPGPPPLIQMTFPVHVALGALTGVELLLMVVIARLSGFPRAQTRAQAALQQRLSLRPSLAGRTLLGV</sequence>
<dbReference type="EMBL" id="JACAZH010000015">
    <property type="protein sequence ID" value="KAF7349612.1"/>
    <property type="molecule type" value="Genomic_DNA"/>
</dbReference>
<evidence type="ECO:0000313" key="2">
    <source>
        <dbReference type="EMBL" id="KAF7349612.1"/>
    </source>
</evidence>
<evidence type="ECO:0000313" key="3">
    <source>
        <dbReference type="Proteomes" id="UP000623467"/>
    </source>
</evidence>
<proteinExistence type="predicted"/>
<reference evidence="2" key="1">
    <citation type="submission" date="2020-05" db="EMBL/GenBank/DDBJ databases">
        <title>Mycena genomes resolve the evolution of fungal bioluminescence.</title>
        <authorList>
            <person name="Tsai I.J."/>
        </authorList>
    </citation>
    <scope>NUCLEOTIDE SEQUENCE</scope>
    <source>
        <strain evidence="2">160909Yilan</strain>
    </source>
</reference>
<organism evidence="2 3">
    <name type="scientific">Mycena sanguinolenta</name>
    <dbReference type="NCBI Taxonomy" id="230812"/>
    <lineage>
        <taxon>Eukaryota</taxon>
        <taxon>Fungi</taxon>
        <taxon>Dikarya</taxon>
        <taxon>Basidiomycota</taxon>
        <taxon>Agaricomycotina</taxon>
        <taxon>Agaricomycetes</taxon>
        <taxon>Agaricomycetidae</taxon>
        <taxon>Agaricales</taxon>
        <taxon>Marasmiineae</taxon>
        <taxon>Mycenaceae</taxon>
        <taxon>Mycena</taxon>
    </lineage>
</organism>
<protein>
    <submittedName>
        <fullName evidence="2">Uncharacterized protein</fullName>
    </submittedName>
</protein>
<dbReference type="Proteomes" id="UP000623467">
    <property type="component" value="Unassembled WGS sequence"/>
</dbReference>